<organism evidence="5 6">
    <name type="scientific">Paenibacillus protaetiae</name>
    <dbReference type="NCBI Taxonomy" id="2509456"/>
    <lineage>
        <taxon>Bacteria</taxon>
        <taxon>Bacillati</taxon>
        <taxon>Bacillota</taxon>
        <taxon>Bacilli</taxon>
        <taxon>Bacillales</taxon>
        <taxon>Paenibacillaceae</taxon>
        <taxon>Paenibacillus</taxon>
    </lineage>
</organism>
<dbReference type="PANTHER" id="PTHR43201:SF5">
    <property type="entry name" value="MEDIUM-CHAIN ACYL-COA LIGASE ACSF2, MITOCHONDRIAL"/>
    <property type="match status" value="1"/>
</dbReference>
<dbReference type="InterPro" id="IPR045851">
    <property type="entry name" value="AMP-bd_C_sf"/>
</dbReference>
<dbReference type="GO" id="GO:0031956">
    <property type="term" value="F:medium-chain fatty acid-CoA ligase activity"/>
    <property type="evidence" value="ECO:0007669"/>
    <property type="project" value="TreeGrafter"/>
</dbReference>
<dbReference type="InterPro" id="IPR000873">
    <property type="entry name" value="AMP-dep_synth/lig_dom"/>
</dbReference>
<dbReference type="InterPro" id="IPR025110">
    <property type="entry name" value="AMP-bd_C"/>
</dbReference>
<protein>
    <submittedName>
        <fullName evidence="5">Acyl-CoA synthetase</fullName>
    </submittedName>
</protein>
<dbReference type="RefSeq" id="WP_129438765.1">
    <property type="nucleotide sequence ID" value="NZ_CP035492.1"/>
</dbReference>
<keyword evidence="2" id="KW-0436">Ligase</keyword>
<evidence type="ECO:0000313" key="6">
    <source>
        <dbReference type="Proteomes" id="UP000293568"/>
    </source>
</evidence>
<dbReference type="AlphaFoldDB" id="A0A4P6EVV6"/>
<name>A0A4P6EVV6_9BACL</name>
<sequence>MNLAVPILNRASREPDRIAISHGQRQLTYSQLIERAQKIAYGLRKSASTRDKIVILSGNRIEFAEVFIGAVYAGYVPVLLDPAWNPLQVNQIIRQCQPKAIFCEQRFTGMIAGEHSHIERFVFPNEQPGNYEQWLTACKPDAVTERASETLFIGFTSGTTGVPKGYMRSHDSWIQSFEVTNAAFQLDIMEHVSAPGPFVHSLSLFALVQSLYSGATFHILQKFDAAQVLALCSAVPNMIMFVVPSMIDSLLQSAVPGTTSIRALISSGGTWSKQSKRRCRQVFAGAKLYEYYGSSEASYISYMDVTGEEKAGSLGRPFDGVEISIRDEQFQEVPAGTTGQLYVRSAMIFDGYYQLPDETKNVFQDGWLRTGDYMYTDGDHYLYLAGRSQNMIKTGGLKVFPEEVEAVLRRMPNVREAMVCGTPHDHWGEQVTAIIQWRDGQPSALEEVKRFCANRLPGYKTPKELITVDEFIYTNSGKVARRIMIDHMKRVIL</sequence>
<evidence type="ECO:0000259" key="3">
    <source>
        <dbReference type="Pfam" id="PF00501"/>
    </source>
</evidence>
<gene>
    <name evidence="5" type="ORF">ET464_04955</name>
</gene>
<dbReference type="Pfam" id="PF13193">
    <property type="entry name" value="AMP-binding_C"/>
    <property type="match status" value="1"/>
</dbReference>
<evidence type="ECO:0000256" key="2">
    <source>
        <dbReference type="ARBA" id="ARBA00022598"/>
    </source>
</evidence>
<reference evidence="5 6" key="1">
    <citation type="submission" date="2019-01" db="EMBL/GenBank/DDBJ databases">
        <title>Genome sequencing of strain FW100M-2.</title>
        <authorList>
            <person name="Heo J."/>
            <person name="Kim S.-J."/>
            <person name="Kim J.-S."/>
            <person name="Hong S.-B."/>
            <person name="Kwon S.-W."/>
        </authorList>
    </citation>
    <scope>NUCLEOTIDE SEQUENCE [LARGE SCALE GENOMIC DNA]</scope>
    <source>
        <strain evidence="5 6">FW100M-2</strain>
    </source>
</reference>
<dbReference type="InterPro" id="IPR042099">
    <property type="entry name" value="ANL_N_sf"/>
</dbReference>
<feature type="domain" description="AMP-dependent synthetase/ligase" evidence="3">
    <location>
        <begin position="10"/>
        <end position="353"/>
    </location>
</feature>
<dbReference type="PROSITE" id="PS00455">
    <property type="entry name" value="AMP_BINDING"/>
    <property type="match status" value="1"/>
</dbReference>
<evidence type="ECO:0000256" key="1">
    <source>
        <dbReference type="ARBA" id="ARBA00006432"/>
    </source>
</evidence>
<dbReference type="OrthoDB" id="9757771at2"/>
<comment type="similarity">
    <text evidence="1">Belongs to the ATP-dependent AMP-binding enzyme family.</text>
</comment>
<proteinExistence type="inferred from homology"/>
<keyword evidence="6" id="KW-1185">Reference proteome</keyword>
<dbReference type="Gene3D" id="3.30.300.30">
    <property type="match status" value="1"/>
</dbReference>
<dbReference type="Proteomes" id="UP000293568">
    <property type="component" value="Chromosome"/>
</dbReference>
<dbReference type="EMBL" id="CP035492">
    <property type="protein sequence ID" value="QAY65829.1"/>
    <property type="molecule type" value="Genomic_DNA"/>
</dbReference>
<dbReference type="GO" id="GO:0006631">
    <property type="term" value="P:fatty acid metabolic process"/>
    <property type="evidence" value="ECO:0007669"/>
    <property type="project" value="TreeGrafter"/>
</dbReference>
<dbReference type="KEGG" id="pprt:ET464_04955"/>
<evidence type="ECO:0000259" key="4">
    <source>
        <dbReference type="Pfam" id="PF13193"/>
    </source>
</evidence>
<feature type="domain" description="AMP-binding enzyme C-terminal" evidence="4">
    <location>
        <begin position="403"/>
        <end position="478"/>
    </location>
</feature>
<evidence type="ECO:0000313" key="5">
    <source>
        <dbReference type="EMBL" id="QAY65829.1"/>
    </source>
</evidence>
<accession>A0A4P6EVV6</accession>
<dbReference type="SUPFAM" id="SSF56801">
    <property type="entry name" value="Acetyl-CoA synthetase-like"/>
    <property type="match status" value="1"/>
</dbReference>
<dbReference type="PANTHER" id="PTHR43201">
    <property type="entry name" value="ACYL-COA SYNTHETASE"/>
    <property type="match status" value="1"/>
</dbReference>
<dbReference type="Gene3D" id="3.40.50.12780">
    <property type="entry name" value="N-terminal domain of ligase-like"/>
    <property type="match status" value="1"/>
</dbReference>
<dbReference type="Pfam" id="PF00501">
    <property type="entry name" value="AMP-binding"/>
    <property type="match status" value="1"/>
</dbReference>
<dbReference type="InterPro" id="IPR020845">
    <property type="entry name" value="AMP-binding_CS"/>
</dbReference>